<sequence length="297" mass="32218">MDQADDAVPIAELLDERQHLLAVAYWMLGTGPDADEVVTETYRRWYGLSDPERARIAEPLSWLVRTAGAICLTCLALPGRRGQGAAGTAGDTTVRACPSLADEVSEVLLNALDSLSPAERAAFVLNDVFRMAPQAVAEIVGQTERECAELAERARRTLRTRRSSPTMPQQHDRMVRAVREACAAADSALLSSLLAPDATAFFDGGGKVRALDRPVHGALKVARSLLTLLSHRPRIALDLHSVNGQTGIVVRYDGQVAAVISFDIADHHVVQVWAVLNPDKLRLWNRPDASPGVPRVN</sequence>
<dbReference type="SUPFAM" id="SSF88659">
    <property type="entry name" value="Sigma3 and sigma4 domains of RNA polymerase sigma factors"/>
    <property type="match status" value="1"/>
</dbReference>
<comment type="similarity">
    <text evidence="1">Belongs to the sigma-70 factor family. ECF subfamily.</text>
</comment>
<dbReference type="InterPro" id="IPR013324">
    <property type="entry name" value="RNA_pol_sigma_r3/r4-like"/>
</dbReference>
<dbReference type="GO" id="GO:0016987">
    <property type="term" value="F:sigma factor activity"/>
    <property type="evidence" value="ECO:0007669"/>
    <property type="project" value="UniProtKB-KW"/>
</dbReference>
<gene>
    <name evidence="6" type="ORF">AQJ46_01120</name>
</gene>
<dbReference type="PANTHER" id="PTHR30173:SF43">
    <property type="entry name" value="ECF RNA POLYMERASE SIGMA FACTOR SIGI-RELATED"/>
    <property type="match status" value="1"/>
</dbReference>
<accession>A0A101SI01</accession>
<evidence type="ECO:0000259" key="5">
    <source>
        <dbReference type="Pfam" id="PF08281"/>
    </source>
</evidence>
<dbReference type="EMBL" id="LMWU01000001">
    <property type="protein sequence ID" value="KUN74209.1"/>
    <property type="molecule type" value="Genomic_DNA"/>
</dbReference>
<evidence type="ECO:0000313" key="7">
    <source>
        <dbReference type="Proteomes" id="UP000053669"/>
    </source>
</evidence>
<dbReference type="InterPro" id="IPR013249">
    <property type="entry name" value="RNA_pol_sigma70_r4_t2"/>
</dbReference>
<dbReference type="Gene3D" id="1.10.10.10">
    <property type="entry name" value="Winged helix-like DNA-binding domain superfamily/Winged helix DNA-binding domain"/>
    <property type="match status" value="1"/>
</dbReference>
<dbReference type="InterPro" id="IPR013325">
    <property type="entry name" value="RNA_pol_sigma_r2"/>
</dbReference>
<dbReference type="InterPro" id="IPR036388">
    <property type="entry name" value="WH-like_DNA-bd_sf"/>
</dbReference>
<evidence type="ECO:0000256" key="3">
    <source>
        <dbReference type="ARBA" id="ARBA00023082"/>
    </source>
</evidence>
<dbReference type="SUPFAM" id="SSF54427">
    <property type="entry name" value="NTF2-like"/>
    <property type="match status" value="1"/>
</dbReference>
<proteinExistence type="inferred from homology"/>
<evidence type="ECO:0000256" key="4">
    <source>
        <dbReference type="ARBA" id="ARBA00023163"/>
    </source>
</evidence>
<feature type="domain" description="RNA polymerase sigma factor 70 region 4 type 2" evidence="5">
    <location>
        <begin position="106"/>
        <end position="158"/>
    </location>
</feature>
<dbReference type="Pfam" id="PF08281">
    <property type="entry name" value="Sigma70_r4_2"/>
    <property type="match status" value="1"/>
</dbReference>
<evidence type="ECO:0000256" key="2">
    <source>
        <dbReference type="ARBA" id="ARBA00023015"/>
    </source>
</evidence>
<dbReference type="InterPro" id="IPR052704">
    <property type="entry name" value="ECF_Sigma-70_Domain"/>
</dbReference>
<protein>
    <submittedName>
        <fullName evidence="6">RNA polymerase subunit sigma</fullName>
    </submittedName>
</protein>
<keyword evidence="4" id="KW-0804">Transcription</keyword>
<name>A0A101SI01_9ACTN</name>
<dbReference type="InterPro" id="IPR032710">
    <property type="entry name" value="NTF2-like_dom_sf"/>
</dbReference>
<keyword evidence="3" id="KW-0731">Sigma factor</keyword>
<comment type="caution">
    <text evidence="6">The sequence shown here is derived from an EMBL/GenBank/DDBJ whole genome shotgun (WGS) entry which is preliminary data.</text>
</comment>
<dbReference type="GO" id="GO:0006352">
    <property type="term" value="P:DNA-templated transcription initiation"/>
    <property type="evidence" value="ECO:0007669"/>
    <property type="project" value="InterPro"/>
</dbReference>
<dbReference type="SUPFAM" id="SSF88946">
    <property type="entry name" value="Sigma2 domain of RNA polymerase sigma factors"/>
    <property type="match status" value="1"/>
</dbReference>
<organism evidence="6 7">
    <name type="scientific">Streptomyces canus</name>
    <dbReference type="NCBI Taxonomy" id="58343"/>
    <lineage>
        <taxon>Bacteria</taxon>
        <taxon>Bacillati</taxon>
        <taxon>Actinomycetota</taxon>
        <taxon>Actinomycetes</taxon>
        <taxon>Kitasatosporales</taxon>
        <taxon>Streptomycetaceae</taxon>
        <taxon>Streptomyces</taxon>
        <taxon>Streptomyces aurantiacus group</taxon>
    </lineage>
</organism>
<reference evidence="6 7" key="1">
    <citation type="submission" date="2015-10" db="EMBL/GenBank/DDBJ databases">
        <title>Draft genome sequence of Streptomyces canus DSM 40017, type strain for the species Streptomyces canus.</title>
        <authorList>
            <person name="Ruckert C."/>
            <person name="Winkler A."/>
            <person name="Kalinowski J."/>
            <person name="Kampfer P."/>
            <person name="Glaeser S."/>
        </authorList>
    </citation>
    <scope>NUCLEOTIDE SEQUENCE [LARGE SCALE GENOMIC DNA]</scope>
    <source>
        <strain evidence="6 7">DSM 40017</strain>
    </source>
</reference>
<dbReference type="Proteomes" id="UP000053669">
    <property type="component" value="Unassembled WGS sequence"/>
</dbReference>
<dbReference type="GO" id="GO:0003677">
    <property type="term" value="F:DNA binding"/>
    <property type="evidence" value="ECO:0007669"/>
    <property type="project" value="InterPro"/>
</dbReference>
<evidence type="ECO:0000313" key="6">
    <source>
        <dbReference type="EMBL" id="KUN74209.1"/>
    </source>
</evidence>
<dbReference type="RefSeq" id="WP_059203754.1">
    <property type="nucleotide sequence ID" value="NZ_KQ948656.1"/>
</dbReference>
<keyword evidence="2" id="KW-0805">Transcription regulation</keyword>
<dbReference type="STRING" id="58343.AQJ46_01120"/>
<evidence type="ECO:0000256" key="1">
    <source>
        <dbReference type="ARBA" id="ARBA00010641"/>
    </source>
</evidence>
<dbReference type="AlphaFoldDB" id="A0A101SI01"/>
<dbReference type="PANTHER" id="PTHR30173">
    <property type="entry name" value="SIGMA 19 FACTOR"/>
    <property type="match status" value="1"/>
</dbReference>